<evidence type="ECO:0000313" key="5">
    <source>
        <dbReference type="Proteomes" id="UP000664169"/>
    </source>
</evidence>
<dbReference type="AlphaFoldDB" id="A0A8H3I4E1"/>
<dbReference type="Pfam" id="PF05368">
    <property type="entry name" value="NmrA"/>
    <property type="match status" value="1"/>
</dbReference>
<dbReference type="EMBL" id="CAJPDQ010000001">
    <property type="protein sequence ID" value="CAF9902855.1"/>
    <property type="molecule type" value="Genomic_DNA"/>
</dbReference>
<evidence type="ECO:0000256" key="2">
    <source>
        <dbReference type="ARBA" id="ARBA00022857"/>
    </source>
</evidence>
<dbReference type="PANTHER" id="PTHR42748:SF7">
    <property type="entry name" value="NMRA LIKE REDOX SENSOR 1-RELATED"/>
    <property type="match status" value="1"/>
</dbReference>
<keyword evidence="2" id="KW-0521">NADP</keyword>
<dbReference type="OrthoDB" id="9997102at2759"/>
<evidence type="ECO:0000256" key="1">
    <source>
        <dbReference type="ARBA" id="ARBA00006328"/>
    </source>
</evidence>
<evidence type="ECO:0000259" key="3">
    <source>
        <dbReference type="Pfam" id="PF05368"/>
    </source>
</evidence>
<name>A0A8H3I4E1_9LECA</name>
<dbReference type="InterPro" id="IPR008030">
    <property type="entry name" value="NmrA-like"/>
</dbReference>
<accession>A0A8H3I4E1</accession>
<dbReference type="Gene3D" id="3.40.50.720">
    <property type="entry name" value="NAD(P)-binding Rossmann-like Domain"/>
    <property type="match status" value="1"/>
</dbReference>
<keyword evidence="5" id="KW-1185">Reference proteome</keyword>
<dbReference type="PANTHER" id="PTHR42748">
    <property type="entry name" value="NITROGEN METABOLITE REPRESSION PROTEIN NMRA FAMILY MEMBER"/>
    <property type="match status" value="1"/>
</dbReference>
<dbReference type="InterPro" id="IPR036291">
    <property type="entry name" value="NAD(P)-bd_dom_sf"/>
</dbReference>
<dbReference type="Proteomes" id="UP000664169">
    <property type="component" value="Unassembled WGS sequence"/>
</dbReference>
<dbReference type="SUPFAM" id="SSF51735">
    <property type="entry name" value="NAD(P)-binding Rossmann-fold domains"/>
    <property type="match status" value="1"/>
</dbReference>
<feature type="domain" description="NmrA-like" evidence="3">
    <location>
        <begin position="4"/>
        <end position="290"/>
    </location>
</feature>
<dbReference type="GO" id="GO:0005634">
    <property type="term" value="C:nucleus"/>
    <property type="evidence" value="ECO:0007669"/>
    <property type="project" value="TreeGrafter"/>
</dbReference>
<comment type="caution">
    <text evidence="4">The sequence shown here is derived from an EMBL/GenBank/DDBJ whole genome shotgun (WGS) entry which is preliminary data.</text>
</comment>
<proteinExistence type="inferred from homology"/>
<sequence>MSRSLFIAGATGKQGGALIRALLEHPSFDEKTHVIYAMTRDPTSASAKCLETRSPTIKLVQGDLNDVPQAFKNLPVKPWGTFILTNPQKKPKPEDVIGKTFVDEAIRAGSKHIVFTSVARGSANGGFNPTDVPHFITKHEIEGHLMEKTKGTDITYTIIRPVFFLDNFDWGFFGKLIITAWRDNVKGKLQVVATEDIGKVAANAFLQSDSIEYKNKAIPLAGDDLTFGEANEIFKSKLGRDLPTTFSFLPASMLWLVHDLRSMFEFFNRPGFQVNIEEVKKLSSVSTFSQWLDRSSYVKKAA</sequence>
<reference evidence="4" key="1">
    <citation type="submission" date="2021-03" db="EMBL/GenBank/DDBJ databases">
        <authorList>
            <person name="Tagirdzhanova G."/>
        </authorList>
    </citation>
    <scope>NUCLEOTIDE SEQUENCE</scope>
</reference>
<dbReference type="Gene3D" id="3.90.25.10">
    <property type="entry name" value="UDP-galactose 4-epimerase, domain 1"/>
    <property type="match status" value="1"/>
</dbReference>
<evidence type="ECO:0000313" key="4">
    <source>
        <dbReference type="EMBL" id="CAF9902855.1"/>
    </source>
</evidence>
<gene>
    <name evidence="4" type="ORF">GOMPHAMPRED_000011</name>
</gene>
<organism evidence="4 5">
    <name type="scientific">Gomphillus americanus</name>
    <dbReference type="NCBI Taxonomy" id="1940652"/>
    <lineage>
        <taxon>Eukaryota</taxon>
        <taxon>Fungi</taxon>
        <taxon>Dikarya</taxon>
        <taxon>Ascomycota</taxon>
        <taxon>Pezizomycotina</taxon>
        <taxon>Lecanoromycetes</taxon>
        <taxon>OSLEUM clade</taxon>
        <taxon>Ostropomycetidae</taxon>
        <taxon>Ostropales</taxon>
        <taxon>Graphidaceae</taxon>
        <taxon>Gomphilloideae</taxon>
        <taxon>Gomphillus</taxon>
    </lineage>
</organism>
<comment type="similarity">
    <text evidence="1">Belongs to the NmrA-type oxidoreductase family.</text>
</comment>
<protein>
    <recommendedName>
        <fullName evidence="3">NmrA-like domain-containing protein</fullName>
    </recommendedName>
</protein>
<dbReference type="InterPro" id="IPR051164">
    <property type="entry name" value="NmrA-like_oxidored"/>
</dbReference>